<dbReference type="PANTHER" id="PTHR46017">
    <property type="entry name" value="ALPHA-MANNOSIDASE 2C1"/>
    <property type="match status" value="1"/>
</dbReference>
<dbReference type="InterPro" id="IPR041147">
    <property type="entry name" value="GH38_C"/>
</dbReference>
<feature type="domain" description="Glycoside hydrolase family 38 N-terminal" evidence="3">
    <location>
        <begin position="302"/>
        <end position="570"/>
    </location>
</feature>
<dbReference type="SUPFAM" id="SSF74650">
    <property type="entry name" value="Galactose mutarotase-like"/>
    <property type="match status" value="1"/>
</dbReference>
<dbReference type="KEGG" id="lpav:PLANPX_3436"/>
<dbReference type="Proteomes" id="UP000326837">
    <property type="component" value="Chromosome"/>
</dbReference>
<dbReference type="PANTHER" id="PTHR46017:SF1">
    <property type="entry name" value="ALPHA-MANNOSIDASE 2C1"/>
    <property type="match status" value="1"/>
</dbReference>
<accession>A0A5K7XAS5</accession>
<dbReference type="GO" id="GO:0009313">
    <property type="term" value="P:oligosaccharide catabolic process"/>
    <property type="evidence" value="ECO:0007669"/>
    <property type="project" value="TreeGrafter"/>
</dbReference>
<evidence type="ECO:0000256" key="2">
    <source>
        <dbReference type="SAM" id="SignalP"/>
    </source>
</evidence>
<proteinExistence type="predicted"/>
<dbReference type="InterPro" id="IPR011013">
    <property type="entry name" value="Gal_mutarotase_sf_dom"/>
</dbReference>
<organism evidence="5 6">
    <name type="scientific">Lacipirellula parvula</name>
    <dbReference type="NCBI Taxonomy" id="2650471"/>
    <lineage>
        <taxon>Bacteria</taxon>
        <taxon>Pseudomonadati</taxon>
        <taxon>Planctomycetota</taxon>
        <taxon>Planctomycetia</taxon>
        <taxon>Pirellulales</taxon>
        <taxon>Lacipirellulaceae</taxon>
        <taxon>Lacipirellula</taxon>
    </lineage>
</organism>
<feature type="domain" description="Glycosyl hydrolases family 38 C-terminal" evidence="4">
    <location>
        <begin position="988"/>
        <end position="1068"/>
    </location>
</feature>
<dbReference type="InterPro" id="IPR027291">
    <property type="entry name" value="Glyco_hydro_38_N_sf"/>
</dbReference>
<name>A0A5K7XAS5_9BACT</name>
<feature type="signal peptide" evidence="2">
    <location>
        <begin position="1"/>
        <end position="24"/>
    </location>
</feature>
<evidence type="ECO:0000256" key="1">
    <source>
        <dbReference type="SAM" id="MobiDB-lite"/>
    </source>
</evidence>
<dbReference type="InterPro" id="IPR011330">
    <property type="entry name" value="Glyco_hydro/deAcase_b/a-brl"/>
</dbReference>
<dbReference type="AlphaFoldDB" id="A0A5K7XAS5"/>
<keyword evidence="6" id="KW-1185">Reference proteome</keyword>
<evidence type="ECO:0000259" key="4">
    <source>
        <dbReference type="Pfam" id="PF17677"/>
    </source>
</evidence>
<dbReference type="Pfam" id="PF01074">
    <property type="entry name" value="Glyco_hydro_38N"/>
    <property type="match status" value="1"/>
</dbReference>
<dbReference type="GO" id="GO:0006013">
    <property type="term" value="P:mannose metabolic process"/>
    <property type="evidence" value="ECO:0007669"/>
    <property type="project" value="InterPro"/>
</dbReference>
<dbReference type="GO" id="GO:0004559">
    <property type="term" value="F:alpha-mannosidase activity"/>
    <property type="evidence" value="ECO:0007669"/>
    <property type="project" value="InterPro"/>
</dbReference>
<gene>
    <name evidence="5" type="ORF">PLANPX_3436</name>
</gene>
<feature type="chain" id="PRO_5024859925" description="Alpha-mannosidase" evidence="2">
    <location>
        <begin position="25"/>
        <end position="1087"/>
    </location>
</feature>
<keyword evidence="2" id="KW-0732">Signal</keyword>
<evidence type="ECO:0008006" key="7">
    <source>
        <dbReference type="Google" id="ProtNLM"/>
    </source>
</evidence>
<evidence type="ECO:0000313" key="6">
    <source>
        <dbReference type="Proteomes" id="UP000326837"/>
    </source>
</evidence>
<dbReference type="GO" id="GO:0030246">
    <property type="term" value="F:carbohydrate binding"/>
    <property type="evidence" value="ECO:0007669"/>
    <property type="project" value="InterPro"/>
</dbReference>
<evidence type="ECO:0000259" key="3">
    <source>
        <dbReference type="Pfam" id="PF01074"/>
    </source>
</evidence>
<protein>
    <recommendedName>
        <fullName evidence="7">Alpha-mannosidase</fullName>
    </recommendedName>
</protein>
<reference evidence="6" key="1">
    <citation type="submission" date="2019-10" db="EMBL/GenBank/DDBJ databases">
        <title>Lacipirellula parvula gen. nov., sp. nov., representing a lineage of planctomycetes widespread in freshwater anoxic habitats, and description of the family Lacipirellulaceae.</title>
        <authorList>
            <person name="Dedysh S.N."/>
            <person name="Kulichevskaya I.S."/>
            <person name="Beletsky A.V."/>
            <person name="Rakitin A.L."/>
            <person name="Mardanov A.V."/>
            <person name="Ivanova A.A."/>
            <person name="Saltykova V.X."/>
            <person name="Rijpstra W.I.C."/>
            <person name="Sinninghe Damste J.S."/>
            <person name="Ravin N.V."/>
        </authorList>
    </citation>
    <scope>NUCLEOTIDE SEQUENCE [LARGE SCALE GENOMIC DNA]</scope>
    <source>
        <strain evidence="6">PX69</strain>
    </source>
</reference>
<feature type="region of interest" description="Disordered" evidence="1">
    <location>
        <begin position="1063"/>
        <end position="1087"/>
    </location>
</feature>
<dbReference type="EMBL" id="AP021861">
    <property type="protein sequence ID" value="BBO33824.1"/>
    <property type="molecule type" value="Genomic_DNA"/>
</dbReference>
<dbReference type="Gene3D" id="3.20.110.10">
    <property type="entry name" value="Glycoside hydrolase 38, N terminal domain"/>
    <property type="match status" value="1"/>
</dbReference>
<sequence>MTIALMRFGFCSLLLLIAVERACADGWTPILRVGSIDQSIDDLNVIPLSGFDVAFDHLEQPLRPEQWPHLHPGVRDVWAGSRGYLLRTPVATPRRYGVYRIRIGVLGAHPYQPPRLRVTFGPSASWILKAPSGADISRQTERLEYLSPAVAEYLIAGQDLIDESTMLAIESIDDGSWIVYDGIEIDWIDAPLASEVGVDFHKEPARLVHRTPDGPRQQFRLTLDLRRVSTPLNLKIVDAAGGVWSEATLGLDAGHKRFYGPLTADLSIPAHEKAQDLKLEIRSDNFQKSYDLHWPGYRPIELYVVPQAHFDNGYTHTADQAVARNVDSLSRALAFGEKYENFSWTNESSYILQRWWQNANPADRDRLVDQVRSGRVGLDAGWVNLLTGLPNDEGLHRWLYWSGNFAREHRLDLKTASLTDSPSHVWSLPTILAGSGIEFLSIGSNSDRSDFWKFGADRAYQPVWWEGPDGARVLTMVHKHYAEATTVGLTMSLEAAEQRLPGYLTYIFDNPDAKEPYPYNVIHLHGAYFDNVQLDENLPAVVEQWNAKYEWPRLILGTNADFFERLRTEAAQHAPVVRGDQGAYWEDGAGSSAAETKLNRDSVRRLVLLEALLAGLHAQGKIRDYPKKLIDEAWENALLYDEHTWGAHHSVSLPDDPQTLTLFAVKAGYAMKSRLLCDQLQKIVDEGLAFTESWERDRRNSVAPESDALSFRSGYLAVDMDQTTGLIRSIRRTDDGREFVERSPAGGSVDAANSSGFGQVLYYAKQRGYPPSGSDVATGSTLSTPKLIDIQRKVRSIVSRYEHEILGIVELEVCVAADSPDIQCVLRMKGKRPVREMEGVYVSFPFAFKQPQIDYEVGGATVQAGRDWMPRACLDWFSVQDFVRLQDLKTGDDVVWSSPDAPLVSFQDVNTHKKLESLPIENGRIYSYVMNNYWHTNYQAQQGGDFEFRYFISFGRKTSLGQASLRATRWSPAICNALRAFVDIGSENIRMSSFKRAEDGDGYIVRIREVDGEHGDVKFSVPALAEVGIASVEVVSGIESPHMHPHGQTSAKGTEVSTHLHPFEVQTLRIRPGKRESDSNKKQATAP</sequence>
<dbReference type="RefSeq" id="WP_172992084.1">
    <property type="nucleotide sequence ID" value="NZ_AP021861.1"/>
</dbReference>
<dbReference type="Pfam" id="PF17677">
    <property type="entry name" value="Glyco_hydro38C2"/>
    <property type="match status" value="1"/>
</dbReference>
<evidence type="ECO:0000313" key="5">
    <source>
        <dbReference type="EMBL" id="BBO33824.1"/>
    </source>
</evidence>
<dbReference type="SUPFAM" id="SSF88713">
    <property type="entry name" value="Glycoside hydrolase/deacetylase"/>
    <property type="match status" value="1"/>
</dbReference>
<dbReference type="InterPro" id="IPR000602">
    <property type="entry name" value="Glyco_hydro_38_N"/>
</dbReference>